<dbReference type="SUPFAM" id="SSF63825">
    <property type="entry name" value="YWTD domain"/>
    <property type="match status" value="1"/>
</dbReference>
<sequence length="237" mass="25532">MVLHGSPSRVVNKYAAVLRSLPHDSLYEYDLDARMLRRLDLSWLRDTEDVTYVSYGRVAVVEEPPGGGIRVLDVSEAGGGRQLDFIPTTNSRTSANGNEGLSYDPRSGAFIVAQEKGPKRIISVRPTANGGGGWSTLVNGDESFSGLGDLSAVEFVPQLDQLFVLSQESSRLLRTTMDGRVLQQMSVVGSQPEGLAFSPDGVTLFVVSEVSALRPRKHSLTGLNCSSHAQRAAAARI</sequence>
<evidence type="ECO:0000256" key="1">
    <source>
        <dbReference type="ARBA" id="ARBA00004236"/>
    </source>
</evidence>
<dbReference type="InterPro" id="IPR009722">
    <property type="entry name" value="YjiK/CarP"/>
</dbReference>
<dbReference type="Proteomes" id="UP000236333">
    <property type="component" value="Unassembled WGS sequence"/>
</dbReference>
<evidence type="ECO:0000313" key="4">
    <source>
        <dbReference type="EMBL" id="PNH01727.1"/>
    </source>
</evidence>
<protein>
    <submittedName>
        <fullName evidence="4">Uncharacterized protein</fullName>
    </submittedName>
</protein>
<keyword evidence="3" id="KW-0472">Membrane</keyword>
<comment type="caution">
    <text evidence="4">The sequence shown here is derived from an EMBL/GenBank/DDBJ whole genome shotgun (WGS) entry which is preliminary data.</text>
</comment>
<keyword evidence="2" id="KW-1003">Cell membrane</keyword>
<comment type="subcellular location">
    <subcellularLocation>
        <location evidence="1">Cell membrane</location>
    </subcellularLocation>
</comment>
<dbReference type="OrthoDB" id="528399at2759"/>
<proteinExistence type="predicted"/>
<name>A0A2J7ZN97_9CHLO</name>
<gene>
    <name evidence="4" type="ORF">TSOC_012375</name>
</gene>
<organism evidence="4 5">
    <name type="scientific">Tetrabaena socialis</name>
    <dbReference type="NCBI Taxonomy" id="47790"/>
    <lineage>
        <taxon>Eukaryota</taxon>
        <taxon>Viridiplantae</taxon>
        <taxon>Chlorophyta</taxon>
        <taxon>core chlorophytes</taxon>
        <taxon>Chlorophyceae</taxon>
        <taxon>CS clade</taxon>
        <taxon>Chlamydomonadales</taxon>
        <taxon>Tetrabaenaceae</taxon>
        <taxon>Tetrabaena</taxon>
    </lineage>
</organism>
<reference evidence="4 5" key="1">
    <citation type="journal article" date="2017" name="Mol. Biol. Evol.">
        <title>The 4-celled Tetrabaena socialis nuclear genome reveals the essential components for genetic control of cell number at the origin of multicellularity in the volvocine lineage.</title>
        <authorList>
            <person name="Featherston J."/>
            <person name="Arakaki Y."/>
            <person name="Hanschen E.R."/>
            <person name="Ferris P.J."/>
            <person name="Michod R.E."/>
            <person name="Olson B.J.S.C."/>
            <person name="Nozaki H."/>
            <person name="Durand P.M."/>
        </authorList>
    </citation>
    <scope>NUCLEOTIDE SEQUENCE [LARGE SCALE GENOMIC DNA]</scope>
    <source>
        <strain evidence="4 5">NIES-571</strain>
    </source>
</reference>
<keyword evidence="5" id="KW-1185">Reference proteome</keyword>
<evidence type="ECO:0000256" key="2">
    <source>
        <dbReference type="ARBA" id="ARBA00022475"/>
    </source>
</evidence>
<dbReference type="EMBL" id="PGGS01000807">
    <property type="protein sequence ID" value="PNH01727.1"/>
    <property type="molecule type" value="Genomic_DNA"/>
</dbReference>
<dbReference type="AlphaFoldDB" id="A0A2J7ZN97"/>
<dbReference type="Pfam" id="PF06977">
    <property type="entry name" value="SdiA-regulated"/>
    <property type="match status" value="1"/>
</dbReference>
<dbReference type="GO" id="GO:0005886">
    <property type="term" value="C:plasma membrane"/>
    <property type="evidence" value="ECO:0007669"/>
    <property type="project" value="UniProtKB-SubCell"/>
</dbReference>
<evidence type="ECO:0000256" key="3">
    <source>
        <dbReference type="ARBA" id="ARBA00023136"/>
    </source>
</evidence>
<accession>A0A2J7ZN97</accession>
<evidence type="ECO:0000313" key="5">
    <source>
        <dbReference type="Proteomes" id="UP000236333"/>
    </source>
</evidence>